<dbReference type="InterPro" id="IPR027417">
    <property type="entry name" value="P-loop_NTPase"/>
</dbReference>
<dbReference type="Ensembl" id="ENSCSAVT00000017129.1">
    <property type="protein sequence ID" value="ENSCSAVP00000016946.1"/>
    <property type="gene ID" value="ENSCSAVG00000009968.1"/>
</dbReference>
<name>H2ZH80_CIOSA</name>
<organism evidence="1 2">
    <name type="scientific">Ciona savignyi</name>
    <name type="common">Pacific transparent sea squirt</name>
    <dbReference type="NCBI Taxonomy" id="51511"/>
    <lineage>
        <taxon>Eukaryota</taxon>
        <taxon>Metazoa</taxon>
        <taxon>Chordata</taxon>
        <taxon>Tunicata</taxon>
        <taxon>Ascidiacea</taxon>
        <taxon>Phlebobranchia</taxon>
        <taxon>Cionidae</taxon>
        <taxon>Ciona</taxon>
    </lineage>
</organism>
<proteinExistence type="predicted"/>
<reference evidence="1" key="2">
    <citation type="submission" date="2025-08" db="UniProtKB">
        <authorList>
            <consortium name="Ensembl"/>
        </authorList>
    </citation>
    <scope>IDENTIFICATION</scope>
</reference>
<keyword evidence="2" id="KW-1185">Reference proteome</keyword>
<dbReference type="Gene3D" id="3.40.50.300">
    <property type="entry name" value="P-loop containing nucleotide triphosphate hydrolases"/>
    <property type="match status" value="1"/>
</dbReference>
<evidence type="ECO:0000313" key="2">
    <source>
        <dbReference type="Proteomes" id="UP000007875"/>
    </source>
</evidence>
<reference evidence="1" key="3">
    <citation type="submission" date="2025-09" db="UniProtKB">
        <authorList>
            <consortium name="Ensembl"/>
        </authorList>
    </citation>
    <scope>IDENTIFICATION</scope>
</reference>
<dbReference type="HOGENOM" id="CLU_1805506_0_0_1"/>
<protein>
    <submittedName>
        <fullName evidence="1">Uncharacterized protein</fullName>
    </submittedName>
</protein>
<dbReference type="SUPFAM" id="SSF52540">
    <property type="entry name" value="P-loop containing nucleoside triphosphate hydrolases"/>
    <property type="match status" value="1"/>
</dbReference>
<accession>H2ZH80</accession>
<dbReference type="Proteomes" id="UP000007875">
    <property type="component" value="Unassembled WGS sequence"/>
</dbReference>
<dbReference type="GeneTree" id="ENSGT00530000068347"/>
<dbReference type="AlphaFoldDB" id="H2ZH80"/>
<evidence type="ECO:0000313" key="1">
    <source>
        <dbReference type="Ensembl" id="ENSCSAVP00000016946.1"/>
    </source>
</evidence>
<reference evidence="2" key="1">
    <citation type="submission" date="2003-08" db="EMBL/GenBank/DDBJ databases">
        <authorList>
            <person name="Birren B."/>
            <person name="Nusbaum C."/>
            <person name="Abebe A."/>
            <person name="Abouelleil A."/>
            <person name="Adekoya E."/>
            <person name="Ait-zahra M."/>
            <person name="Allen N."/>
            <person name="Allen T."/>
            <person name="An P."/>
            <person name="Anderson M."/>
            <person name="Anderson S."/>
            <person name="Arachchi H."/>
            <person name="Armbruster J."/>
            <person name="Bachantsang P."/>
            <person name="Baldwin J."/>
            <person name="Barry A."/>
            <person name="Bayul T."/>
            <person name="Blitshsteyn B."/>
            <person name="Bloom T."/>
            <person name="Blye J."/>
            <person name="Boguslavskiy L."/>
            <person name="Borowsky M."/>
            <person name="Boukhgalter B."/>
            <person name="Brunache A."/>
            <person name="Butler J."/>
            <person name="Calixte N."/>
            <person name="Calvo S."/>
            <person name="Camarata J."/>
            <person name="Campo K."/>
            <person name="Chang J."/>
            <person name="Cheshatsang Y."/>
            <person name="Citroen M."/>
            <person name="Collymore A."/>
            <person name="Considine T."/>
            <person name="Cook A."/>
            <person name="Cooke P."/>
            <person name="Corum B."/>
            <person name="Cuomo C."/>
            <person name="David R."/>
            <person name="Dawoe T."/>
            <person name="Degray S."/>
            <person name="Dodge S."/>
            <person name="Dooley K."/>
            <person name="Dorje P."/>
            <person name="Dorjee K."/>
            <person name="Dorris L."/>
            <person name="Duffey N."/>
            <person name="Dupes A."/>
            <person name="Elkins T."/>
            <person name="Engels R."/>
            <person name="Erickson J."/>
            <person name="Farina A."/>
            <person name="Faro S."/>
            <person name="Ferreira P."/>
            <person name="Fischer H."/>
            <person name="Fitzgerald M."/>
            <person name="Foley K."/>
            <person name="Gage D."/>
            <person name="Galagan J."/>
            <person name="Gearin G."/>
            <person name="Gnerre S."/>
            <person name="Gnirke A."/>
            <person name="Goyette A."/>
            <person name="Graham J."/>
            <person name="Grandbois E."/>
            <person name="Gyaltsen K."/>
            <person name="Hafez N."/>
            <person name="Hagopian D."/>
            <person name="Hagos B."/>
            <person name="Hall J."/>
            <person name="Hatcher B."/>
            <person name="Heller A."/>
            <person name="Higgins H."/>
            <person name="Honan T."/>
            <person name="Horn A."/>
            <person name="Houde N."/>
            <person name="Hughes L."/>
            <person name="Hulme W."/>
            <person name="Husby E."/>
            <person name="Iliev I."/>
            <person name="Jaffe D."/>
            <person name="Jones C."/>
            <person name="Kamal M."/>
            <person name="Kamat A."/>
            <person name="Kamvysselis M."/>
            <person name="Karlsson E."/>
            <person name="Kells C."/>
            <person name="Kieu A."/>
            <person name="Kisner P."/>
            <person name="Kodira C."/>
            <person name="Kulbokas E."/>
            <person name="Labutti K."/>
            <person name="Lama D."/>
            <person name="Landers T."/>
            <person name="Leger J."/>
            <person name="Levine S."/>
            <person name="Lewis D."/>
            <person name="Lewis T."/>
            <person name="Lindblad-toh K."/>
            <person name="Liu X."/>
            <person name="Lokyitsang T."/>
            <person name="Lokyitsang Y."/>
            <person name="Lucien O."/>
            <person name="Lui A."/>
            <person name="Ma L.J."/>
            <person name="Mabbitt R."/>
            <person name="Macdonald J."/>
            <person name="Maclean C."/>
            <person name="Major J."/>
            <person name="Manning J."/>
            <person name="Marabella R."/>
            <person name="Maru K."/>
            <person name="Matthews C."/>
            <person name="Mauceli E."/>
            <person name="Mccarthy M."/>
            <person name="Mcdonough S."/>
            <person name="Mcghee T."/>
            <person name="Meldrim J."/>
            <person name="Meneus L."/>
            <person name="Mesirov J."/>
            <person name="Mihalev A."/>
            <person name="Mihova T."/>
            <person name="Mikkelsen T."/>
            <person name="Mlenga V."/>
            <person name="Moru K."/>
            <person name="Mozes J."/>
            <person name="Mulrain L."/>
            <person name="Munson G."/>
            <person name="Naylor J."/>
            <person name="Newes C."/>
            <person name="Nguyen C."/>
            <person name="Nguyen N."/>
            <person name="Nguyen T."/>
            <person name="Nicol R."/>
            <person name="Nielsen C."/>
            <person name="Nizzari M."/>
            <person name="Norbu C."/>
            <person name="Norbu N."/>
            <person name="O'donnell P."/>
            <person name="Okoawo O."/>
            <person name="O'leary S."/>
            <person name="Omotosho B."/>
            <person name="O'neill K."/>
            <person name="Osman S."/>
            <person name="Parker S."/>
            <person name="Perrin D."/>
            <person name="Phunkhang P."/>
            <person name="Piqani B."/>
            <person name="Purcell S."/>
            <person name="Rachupka T."/>
            <person name="Ramasamy U."/>
            <person name="Rameau R."/>
            <person name="Ray V."/>
            <person name="Raymond C."/>
            <person name="Retta R."/>
            <person name="Richardson S."/>
            <person name="Rise C."/>
            <person name="Rodriguez J."/>
            <person name="Rogers J."/>
            <person name="Rogov P."/>
            <person name="Rutman M."/>
            <person name="Schupbach R."/>
            <person name="Seaman C."/>
            <person name="Settipalli S."/>
            <person name="Sharpe T."/>
            <person name="Sheridan J."/>
            <person name="Sherpa N."/>
            <person name="Shi J."/>
            <person name="Smirnov S."/>
            <person name="Smith C."/>
            <person name="Sougnez C."/>
            <person name="Spencer B."/>
            <person name="Stalker J."/>
            <person name="Stange-thomann N."/>
            <person name="Stavropoulos S."/>
            <person name="Stetson K."/>
            <person name="Stone C."/>
            <person name="Stone S."/>
            <person name="Stubbs M."/>
            <person name="Talamas J."/>
            <person name="Tchuinga P."/>
            <person name="Tenzing P."/>
            <person name="Tesfaye S."/>
            <person name="Theodore J."/>
            <person name="Thoulutsang Y."/>
            <person name="Topham K."/>
            <person name="Towey S."/>
            <person name="Tsamla T."/>
            <person name="Tsomo N."/>
            <person name="Vallee D."/>
            <person name="Vassiliev H."/>
            <person name="Venkataraman V."/>
            <person name="Vinson J."/>
            <person name="Vo A."/>
            <person name="Wade C."/>
            <person name="Wang S."/>
            <person name="Wangchuk T."/>
            <person name="Wangdi T."/>
            <person name="Whittaker C."/>
            <person name="Wilkinson J."/>
            <person name="Wu Y."/>
            <person name="Wyman D."/>
            <person name="Yadav S."/>
            <person name="Yang S."/>
            <person name="Yang X."/>
            <person name="Yeager S."/>
            <person name="Yee E."/>
            <person name="Young G."/>
            <person name="Zainoun J."/>
            <person name="Zembeck L."/>
            <person name="Zimmer A."/>
            <person name="Zody M."/>
            <person name="Lander E."/>
        </authorList>
    </citation>
    <scope>NUCLEOTIDE SEQUENCE [LARGE SCALE GENOMIC DNA]</scope>
</reference>
<sequence>MYKRMSQKKIFKNEPYNKFIVHTINDYHRFLPRIDVVMLCFAADNKKSLDQLKAIWQDLSPTRNMVNVPVVVIMTSSGKQSSIPQANFNNADQYTDSIKGIMLSVALNNETDVQLVFDEAYKRQDSAKRRFVKLPDVPFPKTS</sequence>
<dbReference type="InParanoid" id="H2ZH80"/>